<comment type="caution">
    <text evidence="1">The sequence shown here is derived from an EMBL/GenBank/DDBJ whole genome shotgun (WGS) entry which is preliminary data.</text>
</comment>
<dbReference type="InterPro" id="IPR010315">
    <property type="entry name" value="DUF915_hydro-like"/>
</dbReference>
<dbReference type="Proteomes" id="UP000414364">
    <property type="component" value="Unassembled WGS sequence"/>
</dbReference>
<dbReference type="Pfam" id="PF06028">
    <property type="entry name" value="DUF915"/>
    <property type="match status" value="1"/>
</dbReference>
<dbReference type="EMBL" id="VDFP01000009">
    <property type="protein sequence ID" value="MQS75950.1"/>
    <property type="molecule type" value="Genomic_DNA"/>
</dbReference>
<keyword evidence="1" id="KW-0378">Hydrolase</keyword>
<dbReference type="RefSeq" id="WP_153385343.1">
    <property type="nucleotide sequence ID" value="NZ_VDFP01000009.1"/>
</dbReference>
<sequence length="286" mass="32439">MRNPKKKQKLVAVLITFLVVVGALYGCSQKNQTSTETKFVQNSTPTLFFHGYGSSFNAETHMTEAVKKAGVTRKIIRVNVSSNGYVKIIGSISNKAINPIIEVNFDNNKMTNYHTQGEWVKNVIKALQKEYKFKQINLVGHSMGNMAINFYILDNAGKKDFPKINKIVDIAGHYNGLLGVNDKVNRMKLSENGKPDKMTKAYRELLKLRKIYPTNIDVLNIYGDKNDGTHSDGRVSNASTKSLKYLVKTRAHSYREEKIVGKMAQHSKLHENKQVDKLLINFLWKK</sequence>
<dbReference type="Gene3D" id="3.40.50.1820">
    <property type="entry name" value="alpha/beta hydrolase"/>
    <property type="match status" value="1"/>
</dbReference>
<dbReference type="GO" id="GO:0016787">
    <property type="term" value="F:hydrolase activity"/>
    <property type="evidence" value="ECO:0007669"/>
    <property type="project" value="UniProtKB-KW"/>
</dbReference>
<dbReference type="PROSITE" id="PS51257">
    <property type="entry name" value="PROKAR_LIPOPROTEIN"/>
    <property type="match status" value="1"/>
</dbReference>
<organism evidence="1 2">
    <name type="scientific">Companilactobacillus halodurans</name>
    <dbReference type="NCBI Taxonomy" id="2584183"/>
    <lineage>
        <taxon>Bacteria</taxon>
        <taxon>Bacillati</taxon>
        <taxon>Bacillota</taxon>
        <taxon>Bacilli</taxon>
        <taxon>Lactobacillales</taxon>
        <taxon>Lactobacillaceae</taxon>
        <taxon>Companilactobacillus</taxon>
    </lineage>
</organism>
<evidence type="ECO:0000313" key="2">
    <source>
        <dbReference type="Proteomes" id="UP000414364"/>
    </source>
</evidence>
<dbReference type="InterPro" id="IPR029058">
    <property type="entry name" value="AB_hydrolase_fold"/>
</dbReference>
<proteinExistence type="predicted"/>
<evidence type="ECO:0000313" key="1">
    <source>
        <dbReference type="EMBL" id="MQS75950.1"/>
    </source>
</evidence>
<accession>A0A5P0ZNU6</accession>
<reference evidence="1 2" key="1">
    <citation type="journal article" date="2019" name="Syst. Appl. Microbiol.">
        <title>Polyphasic characterization of two novel Lactobacillus spp. isolated from blown salami packages: Description of Lactobacillus halodurans sp. nov. and Lactobacillus salsicarnum sp. nov.</title>
        <authorList>
            <person name="Schuster J.A."/>
            <person name="Klingl A."/>
            <person name="Vogel R.F."/>
            <person name="Ehrmann M.A."/>
        </authorList>
    </citation>
    <scope>NUCLEOTIDE SEQUENCE [LARGE SCALE GENOMIC DNA]</scope>
    <source>
        <strain evidence="1 2">TMW 1.2172</strain>
    </source>
</reference>
<dbReference type="AlphaFoldDB" id="A0A5P0ZNU6"/>
<dbReference type="SUPFAM" id="SSF53474">
    <property type="entry name" value="alpha/beta-Hydrolases"/>
    <property type="match status" value="1"/>
</dbReference>
<gene>
    <name evidence="1" type="ORF">FHL06_06070</name>
</gene>
<name>A0A5P0ZNU6_9LACO</name>
<protein>
    <submittedName>
        <fullName evidence="1">Alpha/beta hydrolase</fullName>
    </submittedName>
</protein>